<feature type="signal peptide" evidence="1">
    <location>
        <begin position="1"/>
        <end position="22"/>
    </location>
</feature>
<reference evidence="4 5" key="1">
    <citation type="journal article" date="2017" name="Curr. Biol.">
        <title>Genome architecture and evolution of a unichromosomal asexual nematode.</title>
        <authorList>
            <person name="Fradin H."/>
            <person name="Zegar C."/>
            <person name="Gutwein M."/>
            <person name="Lucas J."/>
            <person name="Kovtun M."/>
            <person name="Corcoran D."/>
            <person name="Baugh L.R."/>
            <person name="Kiontke K."/>
            <person name="Gunsalus K."/>
            <person name="Fitch D.H."/>
            <person name="Piano F."/>
        </authorList>
    </citation>
    <scope>NUCLEOTIDE SEQUENCE [LARGE SCALE GENOMIC DNA]</scope>
    <source>
        <strain evidence="4">PF1309</strain>
    </source>
</reference>
<dbReference type="InterPro" id="IPR024733">
    <property type="entry name" value="NAGLU_tim-barrel"/>
</dbReference>
<dbReference type="PANTHER" id="PTHR12872:SF1">
    <property type="entry name" value="ALPHA-N-ACETYLGLUCOSAMINIDASE"/>
    <property type="match status" value="1"/>
</dbReference>
<dbReference type="InterPro" id="IPR024732">
    <property type="entry name" value="NAGLU_C"/>
</dbReference>
<dbReference type="STRING" id="2018661.A0A2A2JCH2"/>
<gene>
    <name evidence="4" type="ORF">WR25_24164</name>
</gene>
<dbReference type="EMBL" id="LIAE01010530">
    <property type="protein sequence ID" value="PAV59335.1"/>
    <property type="molecule type" value="Genomic_DNA"/>
</dbReference>
<protein>
    <recommendedName>
        <fullName evidence="6">Alpha-N-acetylglucosaminidase</fullName>
    </recommendedName>
</protein>
<evidence type="ECO:0008006" key="6">
    <source>
        <dbReference type="Google" id="ProtNLM"/>
    </source>
</evidence>
<evidence type="ECO:0000313" key="4">
    <source>
        <dbReference type="EMBL" id="PAV59335.1"/>
    </source>
</evidence>
<dbReference type="Pfam" id="PF05089">
    <property type="entry name" value="NAGLU"/>
    <property type="match status" value="1"/>
</dbReference>
<dbReference type="Gene3D" id="3.20.20.80">
    <property type="entry name" value="Glycosidases"/>
    <property type="match status" value="2"/>
</dbReference>
<accession>A0A2A2JCH2</accession>
<proteinExistence type="predicted"/>
<name>A0A2A2JCH2_9BILA</name>
<dbReference type="OrthoDB" id="64736at2759"/>
<dbReference type="InterPro" id="IPR017853">
    <property type="entry name" value="GH"/>
</dbReference>
<evidence type="ECO:0000313" key="5">
    <source>
        <dbReference type="Proteomes" id="UP000218231"/>
    </source>
</evidence>
<sequence length="647" mass="74226">MSFGLPYTLAGFISTLFVYSSAIDVQIPSFDVDSVSQVLQRLPVGWISEEFQDVRIEPNHRLKDGIVRILIDEDGNKIVEADSPTSALYGINAFLRTYCYTQITWSNSSFGNSCQKLSGQILEWRAPRVRYFGNPCTFSYSFVWWKWAEGWERMLDWLALNGFNMLLMPVGQEALWQSTFKELGLSDQAVKQFFTGPAYLAWHRMGNLKNYGGGLSDEFMEGQLQLAKKIIKRMISLGMVPLRENFGNVTHIYSADPYNEMKPTVKKLSDLKHMAEGIYAGASAIDKKAIWMLQGWAFFADKWTKQEVKAFLSGVPLGRLIVLDLIAEASPLWNVFNSFYGHHFIWCLLHNFGGTTEMRGNLRQINKGYQLALTSPNSMVGAGLAMEAINQNYIVYQFTIDRMWSNKMLIIPQWLDSFVSSRYGFSSKAALKIWSLIVNTFYSEPFNASDRFNVFLYNRPKFGQRIKAKIYWFDSEALDNIAAGLLHLLPSASGNSLFVADLNDLIREDMQYEMGNEVVLRIYEGYGMKDTDVVRSACRQLHTQMLEIDRYANYQLDEWIEAARQWGSDRAEADQLERNARDLVSTWGGRGEILDYAQRGWAGLIQHYYTSRWTFFCDWLLSHDTFNSSAFNTAIFNIVEKPFATRP</sequence>
<feature type="domain" description="Alpha-N-acetylglucosaminidase tim-barrel" evidence="2">
    <location>
        <begin position="243"/>
        <end position="405"/>
    </location>
</feature>
<evidence type="ECO:0000256" key="1">
    <source>
        <dbReference type="SAM" id="SignalP"/>
    </source>
</evidence>
<feature type="chain" id="PRO_5012358500" description="Alpha-N-acetylglucosaminidase" evidence="1">
    <location>
        <begin position="23"/>
        <end position="647"/>
    </location>
</feature>
<evidence type="ECO:0000259" key="3">
    <source>
        <dbReference type="Pfam" id="PF12972"/>
    </source>
</evidence>
<dbReference type="InterPro" id="IPR007781">
    <property type="entry name" value="NAGLU"/>
</dbReference>
<dbReference type="AlphaFoldDB" id="A0A2A2JCH2"/>
<keyword evidence="1" id="KW-0732">Signal</keyword>
<feature type="domain" description="Alpha-N-acetylglucosaminidase C-terminal" evidence="3">
    <location>
        <begin position="414"/>
        <end position="644"/>
    </location>
</feature>
<keyword evidence="5" id="KW-1185">Reference proteome</keyword>
<dbReference type="Gene3D" id="1.20.120.670">
    <property type="entry name" value="N-acetyl-b-d-glucoasminidase"/>
    <property type="match status" value="1"/>
</dbReference>
<dbReference type="PANTHER" id="PTHR12872">
    <property type="entry name" value="ALPHA-N-ACETYLGLUCOSAMINIDASE"/>
    <property type="match status" value="1"/>
</dbReference>
<comment type="caution">
    <text evidence="4">The sequence shown here is derived from an EMBL/GenBank/DDBJ whole genome shotgun (WGS) entry which is preliminary data.</text>
</comment>
<evidence type="ECO:0000259" key="2">
    <source>
        <dbReference type="Pfam" id="PF05089"/>
    </source>
</evidence>
<dbReference type="SUPFAM" id="SSF51445">
    <property type="entry name" value="(Trans)glycosidases"/>
    <property type="match status" value="1"/>
</dbReference>
<organism evidence="4 5">
    <name type="scientific">Diploscapter pachys</name>
    <dbReference type="NCBI Taxonomy" id="2018661"/>
    <lineage>
        <taxon>Eukaryota</taxon>
        <taxon>Metazoa</taxon>
        <taxon>Ecdysozoa</taxon>
        <taxon>Nematoda</taxon>
        <taxon>Chromadorea</taxon>
        <taxon>Rhabditida</taxon>
        <taxon>Rhabditina</taxon>
        <taxon>Rhabditomorpha</taxon>
        <taxon>Rhabditoidea</taxon>
        <taxon>Rhabditidae</taxon>
        <taxon>Diploscapter</taxon>
    </lineage>
</organism>
<dbReference type="Pfam" id="PF12972">
    <property type="entry name" value="NAGLU_C"/>
    <property type="match status" value="1"/>
</dbReference>
<dbReference type="Proteomes" id="UP000218231">
    <property type="component" value="Unassembled WGS sequence"/>
</dbReference>